<name>A0ACC3S3S5_9PEZI</name>
<evidence type="ECO:0000313" key="1">
    <source>
        <dbReference type="EMBL" id="KAK8194247.1"/>
    </source>
</evidence>
<organism evidence="1 2">
    <name type="scientific">Zalaria obscura</name>
    <dbReference type="NCBI Taxonomy" id="2024903"/>
    <lineage>
        <taxon>Eukaryota</taxon>
        <taxon>Fungi</taxon>
        <taxon>Dikarya</taxon>
        <taxon>Ascomycota</taxon>
        <taxon>Pezizomycotina</taxon>
        <taxon>Dothideomycetes</taxon>
        <taxon>Dothideomycetidae</taxon>
        <taxon>Dothideales</taxon>
        <taxon>Zalariaceae</taxon>
        <taxon>Zalaria</taxon>
    </lineage>
</organism>
<keyword evidence="2" id="KW-1185">Reference proteome</keyword>
<proteinExistence type="predicted"/>
<sequence>MSPSTIPKFSDLPLDKEGPYLNAWGLYGKDDELGFLNRLTDDVVKEAAKEIQTGTRISLNWPLDAQGDIPFFGRQVFHKHVYQKAPRIVHDDTWTFNTQSSSQWDGLRHFAYQKAERFYNNVTLEQITGPEATNVNGIGAWSEQGIVGRGVLLDYAAWAETQGRTHDAFQKGSLALEDLKKVADWEGVEIKFGDVLIIRSGYMQQYNRKSRDELTSLSKINPPTFFGVEQSDAVLQWIWENFSAVAGDQPSFECWPTEKDYLLHEVLLAGWGCTIGELFDLEKLSKHCKKTGRYSFFVTSEPCNVPGGVASPPNILAIF</sequence>
<reference evidence="1" key="1">
    <citation type="submission" date="2024-02" db="EMBL/GenBank/DDBJ databases">
        <title>Metagenome Assembled Genome of Zalaria obscura JY119.</title>
        <authorList>
            <person name="Vighnesh L."/>
            <person name="Jagadeeshwari U."/>
            <person name="Venkata Ramana C."/>
            <person name="Sasikala C."/>
        </authorList>
    </citation>
    <scope>NUCLEOTIDE SEQUENCE</scope>
    <source>
        <strain evidence="1">JY119</strain>
    </source>
</reference>
<protein>
    <submittedName>
        <fullName evidence="1">Uncharacterized protein</fullName>
    </submittedName>
</protein>
<dbReference type="EMBL" id="JAMKPW020000043">
    <property type="protein sequence ID" value="KAK8194247.1"/>
    <property type="molecule type" value="Genomic_DNA"/>
</dbReference>
<accession>A0ACC3S3S5</accession>
<gene>
    <name evidence="1" type="ORF">M8818_007435</name>
</gene>
<dbReference type="Proteomes" id="UP001320706">
    <property type="component" value="Unassembled WGS sequence"/>
</dbReference>
<comment type="caution">
    <text evidence="1">The sequence shown here is derived from an EMBL/GenBank/DDBJ whole genome shotgun (WGS) entry which is preliminary data.</text>
</comment>
<evidence type="ECO:0000313" key="2">
    <source>
        <dbReference type="Proteomes" id="UP001320706"/>
    </source>
</evidence>